<dbReference type="AlphaFoldDB" id="A0A9X2F2Z6"/>
<dbReference type="InterPro" id="IPR027417">
    <property type="entry name" value="P-loop_NTPase"/>
</dbReference>
<dbReference type="RefSeq" id="WP_252587742.1">
    <property type="nucleotide sequence ID" value="NZ_JAMWYS010000034.1"/>
</dbReference>
<dbReference type="PANTHER" id="PTHR37512">
    <property type="entry name" value="TRIFUNCTIONAL NAD BIOSYNTHESIS/REGULATOR PROTEIN NADR"/>
    <property type="match status" value="1"/>
</dbReference>
<sequence length="177" mass="20801">MESEQIATVKRICIYGPESTGKSTLAAYLAYKFQTVYVPEIARDMISSNDFNLDDILKIGRAQTAAVLEKTSQANRFLFCDTDLITTQIYSDHYLGVIPEELYQLEKQVVYDAYFLTSIDVPWVPDGLRDLWYNREEMFEKFKKELEKRNITYYLVVGRDFRERQLFVVNKLRELFG</sequence>
<dbReference type="EMBL" id="JAMWYS010000034">
    <property type="protein sequence ID" value="MCO4293239.1"/>
    <property type="molecule type" value="Genomic_DNA"/>
</dbReference>
<dbReference type="PANTHER" id="PTHR37512:SF1">
    <property type="entry name" value="NADR_TTD14 AAA DOMAIN-CONTAINING PROTEIN"/>
    <property type="match status" value="1"/>
</dbReference>
<comment type="caution">
    <text evidence="2">The sequence shown here is derived from an EMBL/GenBank/DDBJ whole genome shotgun (WGS) entry which is preliminary data.</text>
</comment>
<feature type="domain" description="NadR/Ttd14 AAA" evidence="1">
    <location>
        <begin position="11"/>
        <end position="164"/>
    </location>
</feature>
<keyword evidence="2" id="KW-0067">ATP-binding</keyword>
<dbReference type="Proteomes" id="UP001155182">
    <property type="component" value="Unassembled WGS sequence"/>
</dbReference>
<gene>
    <name evidence="2" type="ORF">NF867_10220</name>
</gene>
<organism evidence="2 3">
    <name type="scientific">Solitalea agri</name>
    <dbReference type="NCBI Taxonomy" id="2953739"/>
    <lineage>
        <taxon>Bacteria</taxon>
        <taxon>Pseudomonadati</taxon>
        <taxon>Bacteroidota</taxon>
        <taxon>Sphingobacteriia</taxon>
        <taxon>Sphingobacteriales</taxon>
        <taxon>Sphingobacteriaceae</taxon>
        <taxon>Solitalea</taxon>
    </lineage>
</organism>
<dbReference type="SUPFAM" id="SSF52540">
    <property type="entry name" value="P-loop containing nucleoside triphosphate hydrolases"/>
    <property type="match status" value="1"/>
</dbReference>
<dbReference type="GO" id="GO:0005524">
    <property type="term" value="F:ATP binding"/>
    <property type="evidence" value="ECO:0007669"/>
    <property type="project" value="UniProtKB-KW"/>
</dbReference>
<dbReference type="Pfam" id="PF13521">
    <property type="entry name" value="AAA_28"/>
    <property type="match status" value="1"/>
</dbReference>
<evidence type="ECO:0000313" key="2">
    <source>
        <dbReference type="EMBL" id="MCO4293239.1"/>
    </source>
</evidence>
<protein>
    <submittedName>
        <fullName evidence="2">ATP-binding protein</fullName>
    </submittedName>
</protein>
<dbReference type="InterPro" id="IPR052735">
    <property type="entry name" value="NAD_biosynth-regulator"/>
</dbReference>
<accession>A0A9X2F2Z6</accession>
<dbReference type="Gene3D" id="3.40.50.300">
    <property type="entry name" value="P-loop containing nucleotide triphosphate hydrolases"/>
    <property type="match status" value="1"/>
</dbReference>
<keyword evidence="3" id="KW-1185">Reference proteome</keyword>
<keyword evidence="2" id="KW-0547">Nucleotide-binding</keyword>
<reference evidence="2" key="1">
    <citation type="submission" date="2022-06" db="EMBL/GenBank/DDBJ databases">
        <title>Solitalea sp. MAHUQ-68 isolated from rhizospheric soil.</title>
        <authorList>
            <person name="Huq M.A."/>
        </authorList>
    </citation>
    <scope>NUCLEOTIDE SEQUENCE</scope>
    <source>
        <strain evidence="2">MAHUQ-68</strain>
    </source>
</reference>
<evidence type="ECO:0000313" key="3">
    <source>
        <dbReference type="Proteomes" id="UP001155182"/>
    </source>
</evidence>
<proteinExistence type="predicted"/>
<evidence type="ECO:0000259" key="1">
    <source>
        <dbReference type="Pfam" id="PF13521"/>
    </source>
</evidence>
<name>A0A9X2F2Z6_9SPHI</name>
<dbReference type="InterPro" id="IPR038727">
    <property type="entry name" value="NadR/Ttd14_AAA_dom"/>
</dbReference>